<gene>
    <name evidence="1" type="ORF">GCM10010422_24330</name>
</gene>
<keyword evidence="2" id="KW-1185">Reference proteome</keyword>
<dbReference type="NCBIfam" id="NF033179">
    <property type="entry name" value="TnsA_like_Actin"/>
    <property type="match status" value="1"/>
</dbReference>
<evidence type="ECO:0000313" key="1">
    <source>
        <dbReference type="EMBL" id="GAA2479222.1"/>
    </source>
</evidence>
<dbReference type="RefSeq" id="WP_346080969.1">
    <property type="nucleotide sequence ID" value="NZ_BAAATL010000010.1"/>
</dbReference>
<protein>
    <recommendedName>
        <fullName evidence="3">TnsA-like heteromeric transposase endonuclease subunit</fullName>
    </recommendedName>
</protein>
<sequence length="273" mass="31262">MWSDSCRLEDLAFLHRGFTEYVHQLDMDERWAERWTTAWKFGQDAAATYTVRDLNEVDVSLTVPVRRFTWRTDQHHRPGLEYMVSTRRHHGFESFEEECLLLVADFAAGLREALSQPFRLRFYAGGKRVDHTPDYLLLTDRGPFVIDVRPAGRIRPDDELKFAATFEAALAAGWRYGVVTGWRRHVWEAVDAFSAERRLLANVLDMQGQLRAAASQGLLSLRDLVDRCSIPAVARAHALHLLWRRELGADLSVPYGDASLVRLAPGELREARS</sequence>
<dbReference type="InterPro" id="IPR048000">
    <property type="entry name" value="TnsA-like"/>
</dbReference>
<proteinExistence type="predicted"/>
<evidence type="ECO:0000313" key="2">
    <source>
        <dbReference type="Proteomes" id="UP001501721"/>
    </source>
</evidence>
<dbReference type="EMBL" id="BAAATL010000010">
    <property type="protein sequence ID" value="GAA2479222.1"/>
    <property type="molecule type" value="Genomic_DNA"/>
</dbReference>
<name>A0ABN3L7L6_9ACTN</name>
<comment type="caution">
    <text evidence="1">The sequence shown here is derived from an EMBL/GenBank/DDBJ whole genome shotgun (WGS) entry which is preliminary data.</text>
</comment>
<organism evidence="1 2">
    <name type="scientific">Streptomyces graminearus</name>
    <dbReference type="NCBI Taxonomy" id="284030"/>
    <lineage>
        <taxon>Bacteria</taxon>
        <taxon>Bacillati</taxon>
        <taxon>Actinomycetota</taxon>
        <taxon>Actinomycetes</taxon>
        <taxon>Kitasatosporales</taxon>
        <taxon>Streptomycetaceae</taxon>
        <taxon>Streptomyces</taxon>
    </lineage>
</organism>
<evidence type="ECO:0008006" key="3">
    <source>
        <dbReference type="Google" id="ProtNLM"/>
    </source>
</evidence>
<dbReference type="Proteomes" id="UP001501721">
    <property type="component" value="Unassembled WGS sequence"/>
</dbReference>
<accession>A0ABN3L7L6</accession>
<reference evidence="1 2" key="1">
    <citation type="journal article" date="2019" name="Int. J. Syst. Evol. Microbiol.">
        <title>The Global Catalogue of Microorganisms (GCM) 10K type strain sequencing project: providing services to taxonomists for standard genome sequencing and annotation.</title>
        <authorList>
            <consortium name="The Broad Institute Genomics Platform"/>
            <consortium name="The Broad Institute Genome Sequencing Center for Infectious Disease"/>
            <person name="Wu L."/>
            <person name="Ma J."/>
        </authorList>
    </citation>
    <scope>NUCLEOTIDE SEQUENCE [LARGE SCALE GENOMIC DNA]</scope>
    <source>
        <strain evidence="1 2">JCM 6923</strain>
    </source>
</reference>